<reference evidence="2" key="2">
    <citation type="journal article" date="2024" name="Plant">
        <title>Genomic evolution and insights into agronomic trait innovations of Sesamum species.</title>
        <authorList>
            <person name="Miao H."/>
            <person name="Wang L."/>
            <person name="Qu L."/>
            <person name="Liu H."/>
            <person name="Sun Y."/>
            <person name="Le M."/>
            <person name="Wang Q."/>
            <person name="Wei S."/>
            <person name="Zheng Y."/>
            <person name="Lin W."/>
            <person name="Duan Y."/>
            <person name="Cao H."/>
            <person name="Xiong S."/>
            <person name="Wang X."/>
            <person name="Wei L."/>
            <person name="Li C."/>
            <person name="Ma Q."/>
            <person name="Ju M."/>
            <person name="Zhao R."/>
            <person name="Li G."/>
            <person name="Mu C."/>
            <person name="Tian Q."/>
            <person name="Mei H."/>
            <person name="Zhang T."/>
            <person name="Gao T."/>
            <person name="Zhang H."/>
        </authorList>
    </citation>
    <scope>NUCLEOTIDE SEQUENCE</scope>
    <source>
        <strain evidence="2">G02</strain>
    </source>
</reference>
<accession>A0AAW2RZ44</accession>
<comment type="caution">
    <text evidence="2">The sequence shown here is derived from an EMBL/GenBank/DDBJ whole genome shotgun (WGS) entry which is preliminary data.</text>
</comment>
<feature type="compositionally biased region" description="Basic and acidic residues" evidence="1">
    <location>
        <begin position="8"/>
        <end position="19"/>
    </location>
</feature>
<evidence type="ECO:0000256" key="1">
    <source>
        <dbReference type="SAM" id="MobiDB-lite"/>
    </source>
</evidence>
<protein>
    <submittedName>
        <fullName evidence="2">Uncharacterized protein</fullName>
    </submittedName>
</protein>
<feature type="region of interest" description="Disordered" evidence="1">
    <location>
        <begin position="1"/>
        <end position="58"/>
    </location>
</feature>
<gene>
    <name evidence="2" type="ORF">Sradi_2933200</name>
</gene>
<feature type="compositionally biased region" description="Gly residues" evidence="1">
    <location>
        <begin position="24"/>
        <end position="35"/>
    </location>
</feature>
<organism evidence="2">
    <name type="scientific">Sesamum radiatum</name>
    <name type="common">Black benniseed</name>
    <dbReference type="NCBI Taxonomy" id="300843"/>
    <lineage>
        <taxon>Eukaryota</taxon>
        <taxon>Viridiplantae</taxon>
        <taxon>Streptophyta</taxon>
        <taxon>Embryophyta</taxon>
        <taxon>Tracheophyta</taxon>
        <taxon>Spermatophyta</taxon>
        <taxon>Magnoliopsida</taxon>
        <taxon>eudicotyledons</taxon>
        <taxon>Gunneridae</taxon>
        <taxon>Pentapetalae</taxon>
        <taxon>asterids</taxon>
        <taxon>lamiids</taxon>
        <taxon>Lamiales</taxon>
        <taxon>Pedaliaceae</taxon>
        <taxon>Sesamum</taxon>
    </lineage>
</organism>
<dbReference type="EMBL" id="JACGWJ010000012">
    <property type="protein sequence ID" value="KAL0385389.1"/>
    <property type="molecule type" value="Genomic_DNA"/>
</dbReference>
<reference evidence="2" key="1">
    <citation type="submission" date="2020-06" db="EMBL/GenBank/DDBJ databases">
        <authorList>
            <person name="Li T."/>
            <person name="Hu X."/>
            <person name="Zhang T."/>
            <person name="Song X."/>
            <person name="Zhang H."/>
            <person name="Dai N."/>
            <person name="Sheng W."/>
            <person name="Hou X."/>
            <person name="Wei L."/>
        </authorList>
    </citation>
    <scope>NUCLEOTIDE SEQUENCE</scope>
    <source>
        <strain evidence="2">G02</strain>
        <tissue evidence="2">Leaf</tissue>
    </source>
</reference>
<proteinExistence type="predicted"/>
<sequence>MGWAGAGDQKRLELGRVEEDSPLGQGGEGGGGDGGGEGDHGFGEVDLAGNLGSGAERI</sequence>
<name>A0AAW2RZ44_SESRA</name>
<evidence type="ECO:0000313" key="2">
    <source>
        <dbReference type="EMBL" id="KAL0385389.1"/>
    </source>
</evidence>
<dbReference type="AlphaFoldDB" id="A0AAW2RZ44"/>